<protein>
    <recommendedName>
        <fullName evidence="2">Fe2OG dioxygenase domain-containing protein</fullName>
    </recommendedName>
</protein>
<keyword evidence="4" id="KW-1185">Reference proteome</keyword>
<accession>A0AAV5GXK9</accession>
<evidence type="ECO:0000313" key="4">
    <source>
        <dbReference type="Proteomes" id="UP001342314"/>
    </source>
</evidence>
<dbReference type="InterPro" id="IPR005123">
    <property type="entry name" value="Oxoglu/Fe-dep_dioxygenase_dom"/>
</dbReference>
<dbReference type="PROSITE" id="PS51471">
    <property type="entry name" value="FE2OG_OXY"/>
    <property type="match status" value="1"/>
</dbReference>
<dbReference type="Gene3D" id="2.60.120.590">
    <property type="entry name" value="Alpha-ketoglutarate-dependent dioxygenase AlkB-like"/>
    <property type="match status" value="1"/>
</dbReference>
<dbReference type="EMBL" id="BQKY01000018">
    <property type="protein sequence ID" value="GJN94694.1"/>
    <property type="molecule type" value="Genomic_DNA"/>
</dbReference>
<dbReference type="PANTHER" id="PTHR31212">
    <property type="entry name" value="ALPHA-KETOGLUTARATE-DEPENDENT DIOXYGENASE ALKB HOMOLOG 3"/>
    <property type="match status" value="1"/>
</dbReference>
<dbReference type="InterPro" id="IPR027450">
    <property type="entry name" value="AlkB-like"/>
</dbReference>
<evidence type="ECO:0000313" key="3">
    <source>
        <dbReference type="EMBL" id="GJN94694.1"/>
    </source>
</evidence>
<dbReference type="GO" id="GO:0051213">
    <property type="term" value="F:dioxygenase activity"/>
    <property type="evidence" value="ECO:0007669"/>
    <property type="project" value="InterPro"/>
</dbReference>
<dbReference type="SUPFAM" id="SSF51197">
    <property type="entry name" value="Clavaminate synthase-like"/>
    <property type="match status" value="1"/>
</dbReference>
<dbReference type="InterPro" id="IPR037151">
    <property type="entry name" value="AlkB-like_sf"/>
</dbReference>
<feature type="domain" description="Fe2OG dioxygenase" evidence="2">
    <location>
        <begin position="149"/>
        <end position="260"/>
    </location>
</feature>
<dbReference type="PANTHER" id="PTHR31212:SF4">
    <property type="entry name" value="ALPHA-KETOGLUTARATE-DEPENDENT DIOXYGENASE ALKB HOMOLOG 3"/>
    <property type="match status" value="1"/>
</dbReference>
<feature type="region of interest" description="Disordered" evidence="1">
    <location>
        <begin position="1"/>
        <end position="42"/>
    </location>
</feature>
<sequence>MTASTSSTPADRAARAKRRSDTQAVPAEPARKPKRARKTVSLDEAPQVTSLADEYKLPLADADAYYVPDLVDEQTAQRWHDELLRLEEWYRPTLKVYGRDVTQSRKIAAFATDRDLEVKYSGHPVEMHYEYPPLLRTIQDLVEKKLGVTFNHCMLNLYEDGNIYIGHHRDNRENRVIASLSLGAPRTLILTHDKPPAPGSSSASAEPSSAAAPLYSHRLSLASGSLFTMGLSMQQRWKHGIPKEPKVKQSRISLTFRNLVF</sequence>
<proteinExistence type="predicted"/>
<comment type="caution">
    <text evidence="3">The sequence shown here is derived from an EMBL/GenBank/DDBJ whole genome shotgun (WGS) entry which is preliminary data.</text>
</comment>
<dbReference type="AlphaFoldDB" id="A0AAV5GXK9"/>
<evidence type="ECO:0000259" key="2">
    <source>
        <dbReference type="PROSITE" id="PS51471"/>
    </source>
</evidence>
<dbReference type="InterPro" id="IPR032854">
    <property type="entry name" value="ALKBH3"/>
</dbReference>
<dbReference type="Proteomes" id="UP001342314">
    <property type="component" value="Unassembled WGS sequence"/>
</dbReference>
<name>A0AAV5GXK9_9BASI</name>
<gene>
    <name evidence="3" type="ORF">Rhopal_007785-T1</name>
</gene>
<dbReference type="Pfam" id="PF13532">
    <property type="entry name" value="2OG-FeII_Oxy_2"/>
    <property type="match status" value="1"/>
</dbReference>
<reference evidence="3 4" key="1">
    <citation type="submission" date="2021-12" db="EMBL/GenBank/DDBJ databases">
        <title>High titer production of polyol ester of fatty acids by Rhodotorula paludigena BS15 towards product separation-free biomass refinery.</title>
        <authorList>
            <person name="Mano J."/>
            <person name="Ono H."/>
            <person name="Tanaka T."/>
            <person name="Naito K."/>
            <person name="Sushida H."/>
            <person name="Ike M."/>
            <person name="Tokuyasu K."/>
            <person name="Kitaoka M."/>
        </authorList>
    </citation>
    <scope>NUCLEOTIDE SEQUENCE [LARGE SCALE GENOMIC DNA]</scope>
    <source>
        <strain evidence="3 4">BS15</strain>
    </source>
</reference>
<evidence type="ECO:0000256" key="1">
    <source>
        <dbReference type="SAM" id="MobiDB-lite"/>
    </source>
</evidence>
<dbReference type="GO" id="GO:0006307">
    <property type="term" value="P:DNA alkylation repair"/>
    <property type="evidence" value="ECO:0007669"/>
    <property type="project" value="InterPro"/>
</dbReference>
<organism evidence="3 4">
    <name type="scientific">Rhodotorula paludigena</name>
    <dbReference type="NCBI Taxonomy" id="86838"/>
    <lineage>
        <taxon>Eukaryota</taxon>
        <taxon>Fungi</taxon>
        <taxon>Dikarya</taxon>
        <taxon>Basidiomycota</taxon>
        <taxon>Pucciniomycotina</taxon>
        <taxon>Microbotryomycetes</taxon>
        <taxon>Sporidiobolales</taxon>
        <taxon>Sporidiobolaceae</taxon>
        <taxon>Rhodotorula</taxon>
    </lineage>
</organism>